<dbReference type="EMBL" id="PNXQ01000012">
    <property type="protein sequence ID" value="TKH43894.1"/>
    <property type="molecule type" value="Genomic_DNA"/>
</dbReference>
<evidence type="ECO:0000313" key="3">
    <source>
        <dbReference type="Proteomes" id="UP000308114"/>
    </source>
</evidence>
<dbReference type="RefSeq" id="WP_137061756.1">
    <property type="nucleotide sequence ID" value="NZ_PNXQ01000012.1"/>
</dbReference>
<feature type="transmembrane region" description="Helical" evidence="1">
    <location>
        <begin position="178"/>
        <end position="198"/>
    </location>
</feature>
<accession>A0A4U2Q2U3</accession>
<feature type="transmembrane region" description="Helical" evidence="1">
    <location>
        <begin position="204"/>
        <end position="220"/>
    </location>
</feature>
<comment type="caution">
    <text evidence="2">The sequence shown here is derived from an EMBL/GenBank/DDBJ whole genome shotgun (WGS) entry which is preliminary data.</text>
</comment>
<proteinExistence type="predicted"/>
<reference evidence="2 3" key="1">
    <citation type="submission" date="2018-01" db="EMBL/GenBank/DDBJ databases">
        <title>Bacillales members from the olive rhizosphere are effective biological control agents against Verticillium dahliae.</title>
        <authorList>
            <person name="Gomez-Lama C."/>
            <person name="Legarda G."/>
            <person name="Ruano-Rosa D."/>
            <person name="Pizarro-Tobias P."/>
            <person name="Valverde-Corredor A."/>
            <person name="Niqui J.L."/>
            <person name="Trivino J.C."/>
            <person name="Roca A."/>
            <person name="Mercado-Blanco J."/>
        </authorList>
    </citation>
    <scope>NUCLEOTIDE SEQUENCE [LARGE SCALE GENOMIC DNA]</scope>
    <source>
        <strain evidence="2 3">PIC167</strain>
    </source>
</reference>
<protein>
    <submittedName>
        <fullName evidence="2">Uncharacterized protein</fullName>
    </submittedName>
</protein>
<organism evidence="2 3">
    <name type="scientific">Paenibacillus terrae</name>
    <dbReference type="NCBI Taxonomy" id="159743"/>
    <lineage>
        <taxon>Bacteria</taxon>
        <taxon>Bacillati</taxon>
        <taxon>Bacillota</taxon>
        <taxon>Bacilli</taxon>
        <taxon>Bacillales</taxon>
        <taxon>Paenibacillaceae</taxon>
        <taxon>Paenibacillus</taxon>
    </lineage>
</organism>
<keyword evidence="1" id="KW-1133">Transmembrane helix</keyword>
<dbReference type="Proteomes" id="UP000308114">
    <property type="component" value="Unassembled WGS sequence"/>
</dbReference>
<feature type="transmembrane region" description="Helical" evidence="1">
    <location>
        <begin position="21"/>
        <end position="40"/>
    </location>
</feature>
<dbReference type="AlphaFoldDB" id="A0A4U2Q2U3"/>
<sequence>MFAILKQKPDKMTLRALKVTSASIVFLAILFFIVLVYAGLYEVVNALDVKAYFRYASDGKFEQDVYFREAEEAKTEIRSSLKVLLPDDATPSRIQEYFKLLLQDETLLKEKMNENNKYIEYLKNNNVTVDDAVLYMKKIINLDEIFLYAASYVGMLLFILILYFLYKWRISIFILSGILYFILVVDSFTAGIFLDAFFPVLQNIYSYSGKVTGSFYLLFYDDYLRLSKNFLPATREAALTFIILDTVVQSLKDSKKRRRSSKFLVAYLELEFTLQFLSGIKGNLIVTNLKTVDLEEIYNLCKENKSDEFAMKAKEKLDEWRKVTRNQKMTVSELYERLLNIHNYLKKSKYIRENIIR</sequence>
<evidence type="ECO:0000313" key="2">
    <source>
        <dbReference type="EMBL" id="TKH43894.1"/>
    </source>
</evidence>
<feature type="transmembrane region" description="Helical" evidence="1">
    <location>
        <begin position="145"/>
        <end position="166"/>
    </location>
</feature>
<gene>
    <name evidence="2" type="ORF">C1I60_11030</name>
</gene>
<keyword evidence="1" id="KW-0812">Transmembrane</keyword>
<evidence type="ECO:0000256" key="1">
    <source>
        <dbReference type="SAM" id="Phobius"/>
    </source>
</evidence>
<name>A0A4U2Q2U3_9BACL</name>
<keyword evidence="1" id="KW-0472">Membrane</keyword>